<evidence type="ECO:0000313" key="5">
    <source>
        <dbReference type="Proteomes" id="UP000033551"/>
    </source>
</evidence>
<keyword evidence="2" id="KW-0472">Membrane</keyword>
<feature type="region of interest" description="Disordered" evidence="1">
    <location>
        <begin position="157"/>
        <end position="180"/>
    </location>
</feature>
<evidence type="ECO:0000313" key="4">
    <source>
        <dbReference type="EMBL" id="KJY35761.1"/>
    </source>
</evidence>
<proteinExistence type="predicted"/>
<dbReference type="InterPro" id="IPR028087">
    <property type="entry name" value="Tad_N"/>
</dbReference>
<feature type="domain" description="Putative Flp pilus-assembly TadG-like N-terminal" evidence="3">
    <location>
        <begin position="12"/>
        <end position="58"/>
    </location>
</feature>
<gene>
    <name evidence="4" type="ORF">VR44_09275</name>
</gene>
<evidence type="ECO:0000259" key="3">
    <source>
        <dbReference type="Pfam" id="PF13400"/>
    </source>
</evidence>
<dbReference type="OrthoDB" id="4337756at2"/>
<keyword evidence="5" id="KW-1185">Reference proteome</keyword>
<dbReference type="RefSeq" id="WP_045946928.1">
    <property type="nucleotide sequence ID" value="NZ_JZWV01000201.1"/>
</dbReference>
<organism evidence="4 5">
    <name type="scientific">Streptomyces katrae</name>
    <dbReference type="NCBI Taxonomy" id="68223"/>
    <lineage>
        <taxon>Bacteria</taxon>
        <taxon>Bacillati</taxon>
        <taxon>Actinomycetota</taxon>
        <taxon>Actinomycetes</taxon>
        <taxon>Kitasatosporales</taxon>
        <taxon>Streptomycetaceae</taxon>
        <taxon>Streptomyces</taxon>
    </lineage>
</organism>
<dbReference type="EMBL" id="JZWV01000201">
    <property type="protein sequence ID" value="KJY35761.1"/>
    <property type="molecule type" value="Genomic_DNA"/>
</dbReference>
<sequence length="218" mass="22421">MVGRVHPPSDRGQAFPFYVVMVAGLLFAALALFVIGQAAVTRSDAQGAADAAALAAGREARDRVLIGLDLAVLKPEDWAKIVDADYLKSGGACAQADVFAARNGAKAQCEAAPPKFTVTVESDRTVGDSVVPGTNSMHGTATATALVESKCHLQEVATPSPAPTVPSGGATPEPTPTASAAPVVTFTCDKGDPIKLDPMKPGSLRDLGRKLFSVRLVN</sequence>
<name>A0A0F4JS31_9ACTN</name>
<protein>
    <recommendedName>
        <fullName evidence="3">Putative Flp pilus-assembly TadG-like N-terminal domain-containing protein</fullName>
    </recommendedName>
</protein>
<reference evidence="4 5" key="1">
    <citation type="submission" date="2015-02" db="EMBL/GenBank/DDBJ databases">
        <authorList>
            <person name="Ju K.-S."/>
            <person name="Doroghazi J.R."/>
            <person name="Metcalf W."/>
        </authorList>
    </citation>
    <scope>NUCLEOTIDE SEQUENCE [LARGE SCALE GENOMIC DNA]</scope>
    <source>
        <strain evidence="4 5">NRRL ISP-5550</strain>
    </source>
</reference>
<dbReference type="PATRIC" id="fig|68223.7.peg.5182"/>
<evidence type="ECO:0000256" key="2">
    <source>
        <dbReference type="SAM" id="Phobius"/>
    </source>
</evidence>
<keyword evidence="2" id="KW-0812">Transmembrane</keyword>
<dbReference type="AlphaFoldDB" id="A0A0F4JS31"/>
<feature type="transmembrane region" description="Helical" evidence="2">
    <location>
        <begin position="15"/>
        <end position="35"/>
    </location>
</feature>
<accession>A0A0F4JS31</accession>
<comment type="caution">
    <text evidence="4">The sequence shown here is derived from an EMBL/GenBank/DDBJ whole genome shotgun (WGS) entry which is preliminary data.</text>
</comment>
<dbReference type="Proteomes" id="UP000033551">
    <property type="component" value="Unassembled WGS sequence"/>
</dbReference>
<dbReference type="Pfam" id="PF13400">
    <property type="entry name" value="Tad"/>
    <property type="match status" value="1"/>
</dbReference>
<keyword evidence="2" id="KW-1133">Transmembrane helix</keyword>
<evidence type="ECO:0000256" key="1">
    <source>
        <dbReference type="SAM" id="MobiDB-lite"/>
    </source>
</evidence>
<feature type="compositionally biased region" description="Low complexity" evidence="1">
    <location>
        <begin position="166"/>
        <end position="180"/>
    </location>
</feature>